<feature type="compositionally biased region" description="Low complexity" evidence="1">
    <location>
        <begin position="21"/>
        <end position="32"/>
    </location>
</feature>
<reference evidence="3" key="1">
    <citation type="submission" date="2021-02" db="EMBL/GenBank/DDBJ databases">
        <authorList>
            <person name="Dougan E. K."/>
            <person name="Rhodes N."/>
            <person name="Thang M."/>
            <person name="Chan C."/>
        </authorList>
    </citation>
    <scope>NUCLEOTIDE SEQUENCE</scope>
</reference>
<protein>
    <submittedName>
        <fullName evidence="3">Uncharacterized protein</fullName>
    </submittedName>
</protein>
<sequence>MPALLFSLQLGEAVWGTGLLEEPGPGQHGQQEAEGEEEAEAQAGTLQSVMLRAPHPGFGTEGADVAHLTPQPRGEIRGALQLRAEWSEKGAKLQLHSVKSVTISVARLYELKVAEGASGDGQSGWLLQIWGSPSAAEMTQCIPFCRMGLRCDSPVPFTSNLLYIERPVDLHWPETWTSKGSSKISEIGHGSYKGTIAARCRHAMFQGTAPDSVTARSLKHWADLESWFLFGPIYSRYDDELLPIDEATALHPDGEMALVPEALQELRDDPDYIACHASVVRFILLSWGWDAESGELVKDTHAGQGWAASGQHAWRLRHLCLSCWLLGQAELRQSCNDFVLMLGSKAPWTEDGMGEAKFTLARNGDAAADAFWDARLPPSCSSRDERTLWGILCAADHVVDRPVTT</sequence>
<dbReference type="AlphaFoldDB" id="A0A812W226"/>
<evidence type="ECO:0000313" key="3">
    <source>
        <dbReference type="EMBL" id="CAE7659742.1"/>
    </source>
</evidence>
<keyword evidence="2" id="KW-0732">Signal</keyword>
<comment type="caution">
    <text evidence="3">The sequence shown here is derived from an EMBL/GenBank/DDBJ whole genome shotgun (WGS) entry which is preliminary data.</text>
</comment>
<dbReference type="EMBL" id="CAJNJA010031697">
    <property type="protein sequence ID" value="CAE7659742.1"/>
    <property type="molecule type" value="Genomic_DNA"/>
</dbReference>
<accession>A0A812W226</accession>
<evidence type="ECO:0000256" key="1">
    <source>
        <dbReference type="SAM" id="MobiDB-lite"/>
    </source>
</evidence>
<feature type="chain" id="PRO_5032463658" evidence="2">
    <location>
        <begin position="17"/>
        <end position="405"/>
    </location>
</feature>
<name>A0A812W226_9DINO</name>
<evidence type="ECO:0000256" key="2">
    <source>
        <dbReference type="SAM" id="SignalP"/>
    </source>
</evidence>
<evidence type="ECO:0000313" key="4">
    <source>
        <dbReference type="Proteomes" id="UP000601435"/>
    </source>
</evidence>
<gene>
    <name evidence="3" type="ORF">SNEC2469_LOCUS18725</name>
</gene>
<proteinExistence type="predicted"/>
<feature type="signal peptide" evidence="2">
    <location>
        <begin position="1"/>
        <end position="16"/>
    </location>
</feature>
<feature type="region of interest" description="Disordered" evidence="1">
    <location>
        <begin position="18"/>
        <end position="42"/>
    </location>
</feature>
<organism evidence="3 4">
    <name type="scientific">Symbiodinium necroappetens</name>
    <dbReference type="NCBI Taxonomy" id="1628268"/>
    <lineage>
        <taxon>Eukaryota</taxon>
        <taxon>Sar</taxon>
        <taxon>Alveolata</taxon>
        <taxon>Dinophyceae</taxon>
        <taxon>Suessiales</taxon>
        <taxon>Symbiodiniaceae</taxon>
        <taxon>Symbiodinium</taxon>
    </lineage>
</organism>
<dbReference type="Proteomes" id="UP000601435">
    <property type="component" value="Unassembled WGS sequence"/>
</dbReference>
<keyword evidence="4" id="KW-1185">Reference proteome</keyword>
<dbReference type="OrthoDB" id="410045at2759"/>